<gene>
    <name evidence="1" type="ORF">BIV24_15260</name>
</gene>
<dbReference type="Proteomes" id="UP000179935">
    <property type="component" value="Unassembled WGS sequence"/>
</dbReference>
<evidence type="ECO:0000313" key="1">
    <source>
        <dbReference type="EMBL" id="OIJ91620.1"/>
    </source>
</evidence>
<reference evidence="1 2" key="1">
    <citation type="submission" date="2016-10" db="EMBL/GenBank/DDBJ databases">
        <title>Genome sequence of Streptomyces sp. MUSC 93.</title>
        <authorList>
            <person name="Lee L.-H."/>
            <person name="Ser H.-L."/>
            <person name="Law J.W.-F."/>
        </authorList>
    </citation>
    <scope>NUCLEOTIDE SEQUENCE [LARGE SCALE GENOMIC DNA]</scope>
    <source>
        <strain evidence="1 2">MUSC 93</strain>
    </source>
</reference>
<keyword evidence="2" id="KW-1185">Reference proteome</keyword>
<accession>A0A1S2PD81</accession>
<sequence>MTAIFVSVVGVLGTVMGAALTAFVAARTEQRRERSQDRVQLNDLRVEHQRWRRERRQAAYLSFLEALGTADRDNQAFFRELRAERAPVPLDETRIAAIRLKFKDAESAGLVVTLEGPQAVAEAAQNLVDQLSSLVQDVREYAEAVAANSLGNGGDNVHEAGMGFIAERKAFLGLARDVLDDVAKHVQMLPETQLRD</sequence>
<proteinExistence type="predicted"/>
<protein>
    <submittedName>
        <fullName evidence="1">Uncharacterized protein</fullName>
    </submittedName>
</protein>
<organism evidence="1 2">
    <name type="scientific">Streptomyces colonosanans</name>
    <dbReference type="NCBI Taxonomy" id="1428652"/>
    <lineage>
        <taxon>Bacteria</taxon>
        <taxon>Bacillati</taxon>
        <taxon>Actinomycetota</taxon>
        <taxon>Actinomycetes</taxon>
        <taxon>Kitasatosporales</taxon>
        <taxon>Streptomycetaceae</taxon>
        <taxon>Streptomyces</taxon>
    </lineage>
</organism>
<dbReference type="OrthoDB" id="4216994at2"/>
<dbReference type="RefSeq" id="WP_071366841.1">
    <property type="nucleotide sequence ID" value="NZ_MLYP01000040.1"/>
</dbReference>
<name>A0A1S2PD81_9ACTN</name>
<comment type="caution">
    <text evidence="1">The sequence shown here is derived from an EMBL/GenBank/DDBJ whole genome shotgun (WGS) entry which is preliminary data.</text>
</comment>
<dbReference type="EMBL" id="MLYP01000040">
    <property type="protein sequence ID" value="OIJ91620.1"/>
    <property type="molecule type" value="Genomic_DNA"/>
</dbReference>
<dbReference type="AlphaFoldDB" id="A0A1S2PD81"/>
<evidence type="ECO:0000313" key="2">
    <source>
        <dbReference type="Proteomes" id="UP000179935"/>
    </source>
</evidence>